<dbReference type="PANTHER" id="PTHR12220:SF13">
    <property type="entry name" value="LARGE RIBOSOMAL SUBUNIT PROTEIN UL16M"/>
    <property type="match status" value="1"/>
</dbReference>
<keyword evidence="3 4" id="KW-0687">Ribonucleoprotein</keyword>
<dbReference type="PANTHER" id="PTHR12220">
    <property type="entry name" value="50S/60S RIBOSOMAL PROTEIN L16"/>
    <property type="match status" value="1"/>
</dbReference>
<dbReference type="EMBL" id="MW566731">
    <property type="protein sequence ID" value="QSZ78246.1"/>
    <property type="molecule type" value="Genomic_DNA"/>
</dbReference>
<dbReference type="PROSITE" id="PS00586">
    <property type="entry name" value="RIBOSOMAL_L16_1"/>
    <property type="match status" value="1"/>
</dbReference>
<accession>A0A8A3SMH0</accession>
<evidence type="ECO:0000256" key="1">
    <source>
        <dbReference type="ARBA" id="ARBA00008931"/>
    </source>
</evidence>
<dbReference type="GO" id="GO:0005840">
    <property type="term" value="C:ribosome"/>
    <property type="evidence" value="ECO:0007669"/>
    <property type="project" value="UniProtKB-KW"/>
</dbReference>
<dbReference type="InterPro" id="IPR016180">
    <property type="entry name" value="Ribosomal_uL16_dom"/>
</dbReference>
<geneLocation type="mitochondrion" evidence="5"/>
<dbReference type="GeneID" id="69227033"/>
<dbReference type="GO" id="GO:1990904">
    <property type="term" value="C:ribonucleoprotein complex"/>
    <property type="evidence" value="ECO:0007669"/>
    <property type="project" value="UniProtKB-KW"/>
</dbReference>
<dbReference type="Pfam" id="PF00252">
    <property type="entry name" value="Ribosomal_L16"/>
    <property type="match status" value="1"/>
</dbReference>
<name>A0A8A3SMH0_9STRA</name>
<dbReference type="GO" id="GO:0019843">
    <property type="term" value="F:rRNA binding"/>
    <property type="evidence" value="ECO:0007669"/>
    <property type="project" value="InterPro"/>
</dbReference>
<dbReference type="AlphaFoldDB" id="A0A8A3SMH0"/>
<dbReference type="PRINTS" id="PR00060">
    <property type="entry name" value="RIBOSOMALL16"/>
</dbReference>
<dbReference type="Gene3D" id="3.90.1170.10">
    <property type="entry name" value="Ribosomal protein L10e/L16"/>
    <property type="match status" value="1"/>
</dbReference>
<keyword evidence="5" id="KW-0496">Mitochondrion</keyword>
<evidence type="ECO:0000256" key="3">
    <source>
        <dbReference type="ARBA" id="ARBA00023274"/>
    </source>
</evidence>
<gene>
    <name evidence="5" type="primary">rpl16</name>
    <name evidence="5" type="ORF">Pi_031</name>
</gene>
<dbReference type="GO" id="GO:0003735">
    <property type="term" value="F:structural constituent of ribosome"/>
    <property type="evidence" value="ECO:0007669"/>
    <property type="project" value="InterPro"/>
</dbReference>
<keyword evidence="2 4" id="KW-0689">Ribosomal protein</keyword>
<evidence type="ECO:0000256" key="2">
    <source>
        <dbReference type="ARBA" id="ARBA00022980"/>
    </source>
</evidence>
<organism evidence="5">
    <name type="scientific">Pleurosigma inscriptura</name>
    <dbReference type="NCBI Taxonomy" id="2819025"/>
    <lineage>
        <taxon>Eukaryota</taxon>
        <taxon>Sar</taxon>
        <taxon>Stramenopiles</taxon>
        <taxon>Ochrophyta</taxon>
        <taxon>Bacillariophyta</taxon>
        <taxon>Bacillariophyceae</taxon>
        <taxon>Bacillariophycidae</taxon>
        <taxon>Naviculales</taxon>
        <taxon>Pleurosigmataceae</taxon>
        <taxon>Pleurosigma</taxon>
    </lineage>
</organism>
<dbReference type="RefSeq" id="YP_010233629.1">
    <property type="nucleotide sequence ID" value="NC_059753.1"/>
</dbReference>
<comment type="similarity">
    <text evidence="1 4">Belongs to the universal ribosomal protein uL16 family.</text>
</comment>
<protein>
    <submittedName>
        <fullName evidence="5">Ribosomal protein L16</fullName>
    </submittedName>
</protein>
<evidence type="ECO:0000256" key="4">
    <source>
        <dbReference type="RuleBase" id="RU004413"/>
    </source>
</evidence>
<dbReference type="InterPro" id="IPR000114">
    <property type="entry name" value="Ribosomal_uL16_bact-type"/>
</dbReference>
<dbReference type="CDD" id="cd01433">
    <property type="entry name" value="Ribosomal_L16_L10e"/>
    <property type="match status" value="1"/>
</dbReference>
<dbReference type="GO" id="GO:0006412">
    <property type="term" value="P:translation"/>
    <property type="evidence" value="ECO:0007669"/>
    <property type="project" value="InterPro"/>
</dbReference>
<reference evidence="5" key="1">
    <citation type="submission" date="2021-02" db="EMBL/GenBank/DDBJ databases">
        <authorList>
            <person name="Jeong Y."/>
            <person name="Lee J."/>
        </authorList>
    </citation>
    <scope>NUCLEOTIDE SEQUENCE</scope>
    <source>
        <strain evidence="5">MEG005</strain>
    </source>
</reference>
<dbReference type="PROSITE" id="PS00701">
    <property type="entry name" value="RIBOSOMAL_L16_2"/>
    <property type="match status" value="1"/>
</dbReference>
<dbReference type="InterPro" id="IPR036920">
    <property type="entry name" value="Ribosomal_uL16_sf"/>
</dbReference>
<dbReference type="InterPro" id="IPR047873">
    <property type="entry name" value="Ribosomal_uL16"/>
</dbReference>
<proteinExistence type="inferred from homology"/>
<dbReference type="SUPFAM" id="SSF54686">
    <property type="entry name" value="Ribosomal protein L16p/L10e"/>
    <property type="match status" value="1"/>
</dbReference>
<dbReference type="InterPro" id="IPR020798">
    <property type="entry name" value="Ribosomal_uL16_CS"/>
</dbReference>
<dbReference type="NCBIfam" id="TIGR01164">
    <property type="entry name" value="rplP_bact"/>
    <property type="match status" value="1"/>
</dbReference>
<evidence type="ECO:0000313" key="5">
    <source>
        <dbReference type="EMBL" id="QSZ78246.1"/>
    </source>
</evidence>
<sequence>MFLQPKKFKYKKVRKGKLLRLEFKSNKLKFGNIGLKAEEAGIIHARHIEASRQAISRKIKRKGKIWIRIFPDIPISSKPTESRMGKGKGALSHWGSRVRGGTVLFELCGVKDSNVAIEALKTGGTKLPIKTQIFY</sequence>